<dbReference type="Pfam" id="PF18854">
    <property type="entry name" value="baeRF_family10"/>
    <property type="match status" value="1"/>
</dbReference>
<evidence type="ECO:0000313" key="2">
    <source>
        <dbReference type="EMBL" id="MFB9990852.1"/>
    </source>
</evidence>
<dbReference type="InterPro" id="IPR041202">
    <property type="entry name" value="BaeRF_family10"/>
</dbReference>
<dbReference type="RefSeq" id="WP_380005204.1">
    <property type="nucleotide sequence ID" value="NZ_JBHLYR010000010.1"/>
</dbReference>
<name>A0ABV6ATM6_9DEIO</name>
<reference evidence="2 3" key="1">
    <citation type="submission" date="2024-09" db="EMBL/GenBank/DDBJ databases">
        <authorList>
            <person name="Sun Q."/>
            <person name="Mori K."/>
        </authorList>
    </citation>
    <scope>NUCLEOTIDE SEQUENCE [LARGE SCALE GENOMIC DNA]</scope>
    <source>
        <strain evidence="2 3">JCM 13503</strain>
    </source>
</reference>
<keyword evidence="3" id="KW-1185">Reference proteome</keyword>
<dbReference type="EMBL" id="JBHLYR010000010">
    <property type="protein sequence ID" value="MFB9990852.1"/>
    <property type="molecule type" value="Genomic_DNA"/>
</dbReference>
<feature type="region of interest" description="Disordered" evidence="1">
    <location>
        <begin position="156"/>
        <end position="188"/>
    </location>
</feature>
<dbReference type="Proteomes" id="UP001589733">
    <property type="component" value="Unassembled WGS sequence"/>
</dbReference>
<feature type="compositionally biased region" description="Polar residues" evidence="1">
    <location>
        <begin position="176"/>
        <end position="188"/>
    </location>
</feature>
<protein>
    <submittedName>
        <fullName evidence="2">Uncharacterized protein</fullName>
    </submittedName>
</protein>
<proteinExistence type="predicted"/>
<sequence>MISKTDLQRIQDLPEHAMVLMAVVNDNPDLPDNHGSGLQTRIKVKMEDAGVPPTVMNQVLEDLAQARTHHGKSALYVVSQDQLERHDIQADLPERFHYGRPLKSMLDSILELLPTVAVLAIDHEWARLFVLRQGELIEARSEENVRLDDGDRWDTMVSGTRHVPGAPGSGGAGRNQPGSGPRSDSGTDLFQAREDAMRQRFYNHMAAELVRMLPVLEIELLILVGTVPRLAEFKTEIPSTASFKIIGETNVVGGTQSVNPAEILSKIMPLVEAYRQEREQQVLEQIQEHGVMELERVLDMVQQARIYQLVIPEDGSQFHVYRSHNREVPYFTGRKDLTESPLDGSLMERVTLEDILPDLKDLYGLEVKRLHDGQANRLVQEFGGLAGLPRY</sequence>
<accession>A0ABV6ATM6</accession>
<evidence type="ECO:0000256" key="1">
    <source>
        <dbReference type="SAM" id="MobiDB-lite"/>
    </source>
</evidence>
<evidence type="ECO:0000313" key="3">
    <source>
        <dbReference type="Proteomes" id="UP001589733"/>
    </source>
</evidence>
<comment type="caution">
    <text evidence="2">The sequence shown here is derived from an EMBL/GenBank/DDBJ whole genome shotgun (WGS) entry which is preliminary data.</text>
</comment>
<gene>
    <name evidence="2" type="ORF">ACFFLM_02480</name>
</gene>
<organism evidence="2 3">
    <name type="scientific">Deinococcus oregonensis</name>
    <dbReference type="NCBI Taxonomy" id="1805970"/>
    <lineage>
        <taxon>Bacteria</taxon>
        <taxon>Thermotogati</taxon>
        <taxon>Deinococcota</taxon>
        <taxon>Deinococci</taxon>
        <taxon>Deinococcales</taxon>
        <taxon>Deinococcaceae</taxon>
        <taxon>Deinococcus</taxon>
    </lineage>
</organism>